<dbReference type="EMBL" id="PVZC01000006">
    <property type="protein sequence ID" value="PRX97194.1"/>
    <property type="molecule type" value="Genomic_DNA"/>
</dbReference>
<dbReference type="AlphaFoldDB" id="A0A2T0Q084"/>
<dbReference type="Gene3D" id="3.40.190.10">
    <property type="entry name" value="Periplasmic binding protein-like II"/>
    <property type="match status" value="2"/>
</dbReference>
<comment type="subcellular location">
    <subcellularLocation>
        <location evidence="1">Periplasm</location>
    </subcellularLocation>
</comment>
<dbReference type="PANTHER" id="PTHR30024">
    <property type="entry name" value="ALIPHATIC SULFONATES-BINDING PROTEIN-RELATED"/>
    <property type="match status" value="1"/>
</dbReference>
<evidence type="ECO:0000256" key="2">
    <source>
        <dbReference type="ARBA" id="ARBA00010742"/>
    </source>
</evidence>
<dbReference type="PROSITE" id="PS51257">
    <property type="entry name" value="PROKAR_LIPOPROTEIN"/>
    <property type="match status" value="1"/>
</dbReference>
<proteinExistence type="inferred from homology"/>
<gene>
    <name evidence="5" type="ORF">CLV72_106230</name>
</gene>
<name>A0A2T0Q084_9ACTN</name>
<evidence type="ECO:0000313" key="5">
    <source>
        <dbReference type="EMBL" id="PRX97194.1"/>
    </source>
</evidence>
<dbReference type="PANTHER" id="PTHR30024:SF47">
    <property type="entry name" value="TAURINE-BINDING PERIPLASMIC PROTEIN"/>
    <property type="match status" value="1"/>
</dbReference>
<evidence type="ECO:0000256" key="4">
    <source>
        <dbReference type="SAM" id="SignalP"/>
    </source>
</evidence>
<feature type="chain" id="PRO_5039036507" evidence="4">
    <location>
        <begin position="25"/>
        <end position="339"/>
    </location>
</feature>
<evidence type="ECO:0000313" key="6">
    <source>
        <dbReference type="Proteomes" id="UP000237846"/>
    </source>
</evidence>
<keyword evidence="6" id="KW-1185">Reference proteome</keyword>
<dbReference type="SUPFAM" id="SSF53850">
    <property type="entry name" value="Periplasmic binding protein-like II"/>
    <property type="match status" value="1"/>
</dbReference>
<reference evidence="5 6" key="1">
    <citation type="submission" date="2018-03" db="EMBL/GenBank/DDBJ databases">
        <title>Genomic Encyclopedia of Archaeal and Bacterial Type Strains, Phase II (KMG-II): from individual species to whole genera.</title>
        <authorList>
            <person name="Goeker M."/>
        </authorList>
    </citation>
    <scope>NUCLEOTIDE SEQUENCE [LARGE SCALE GENOMIC DNA]</scope>
    <source>
        <strain evidence="5 6">DSM 45601</strain>
    </source>
</reference>
<dbReference type="Pfam" id="PF13379">
    <property type="entry name" value="NMT1_2"/>
    <property type="match status" value="1"/>
</dbReference>
<dbReference type="RefSeq" id="WP_170141055.1">
    <property type="nucleotide sequence ID" value="NZ_PVZC01000006.1"/>
</dbReference>
<accession>A0A2T0Q084</accession>
<evidence type="ECO:0000256" key="1">
    <source>
        <dbReference type="ARBA" id="ARBA00004418"/>
    </source>
</evidence>
<sequence length="339" mass="35270">MKSPGSTQLRLFALLATASLALTACGSGETPAETGSGELEVTEIAVGAIPIVDAGAVHVAVANGYFEEEGLTVTVEPIEGGAAGLPALLNGTYQVIHGNNVSSINAITSGAGEIVWLAEMFQAGPDTFPIMVAEDSEMDAVEDLEGATIAVNTLENIGTLAVEATLRTAGLTAEDVEFVAVPFPEMPAALDSGDVDAAWITEPFVTQAHAELGARILADSMSGPTADFPIAGWMATQEWVEENPNSAAAFQRAILRGQQAAAEDRNAVESLLPEYAGIEPETAAAITFGTFPTTMEAERIQRVADLMFELGYLEEEFVVDPYLLAPPEGAEPSASASPE</sequence>
<comment type="similarity">
    <text evidence="2">Belongs to the bacterial solute-binding protein SsuA/TauA family.</text>
</comment>
<comment type="caution">
    <text evidence="5">The sequence shown here is derived from an EMBL/GenBank/DDBJ whole genome shotgun (WGS) entry which is preliminary data.</text>
</comment>
<organism evidence="5 6">
    <name type="scientific">Allonocardiopsis opalescens</name>
    <dbReference type="NCBI Taxonomy" id="1144618"/>
    <lineage>
        <taxon>Bacteria</taxon>
        <taxon>Bacillati</taxon>
        <taxon>Actinomycetota</taxon>
        <taxon>Actinomycetes</taxon>
        <taxon>Streptosporangiales</taxon>
        <taxon>Allonocardiopsis</taxon>
    </lineage>
</organism>
<dbReference type="Proteomes" id="UP000237846">
    <property type="component" value="Unassembled WGS sequence"/>
</dbReference>
<keyword evidence="3 4" id="KW-0732">Signal</keyword>
<feature type="signal peptide" evidence="4">
    <location>
        <begin position="1"/>
        <end position="24"/>
    </location>
</feature>
<evidence type="ECO:0000256" key="3">
    <source>
        <dbReference type="ARBA" id="ARBA00022729"/>
    </source>
</evidence>
<protein>
    <submittedName>
        <fullName evidence="5">NitT/TauT family transport system substrate-binding protein</fullName>
    </submittedName>
</protein>
<dbReference type="GO" id="GO:0042597">
    <property type="term" value="C:periplasmic space"/>
    <property type="evidence" value="ECO:0007669"/>
    <property type="project" value="UniProtKB-SubCell"/>
</dbReference>